<dbReference type="Proteomes" id="UP000308549">
    <property type="component" value="Unassembled WGS sequence"/>
</dbReference>
<protein>
    <submittedName>
        <fullName evidence="2">Uncharacterized protein</fullName>
    </submittedName>
</protein>
<name>A0A4U0U7W9_9PEZI</name>
<feature type="compositionally biased region" description="Polar residues" evidence="1">
    <location>
        <begin position="56"/>
        <end position="68"/>
    </location>
</feature>
<dbReference type="AlphaFoldDB" id="A0A4U0U7W9"/>
<gene>
    <name evidence="2" type="ORF">B0A50_02195</name>
</gene>
<keyword evidence="3" id="KW-1185">Reference proteome</keyword>
<accession>A0A4U0U7W9</accession>
<feature type="compositionally biased region" description="Low complexity" evidence="1">
    <location>
        <begin position="37"/>
        <end position="50"/>
    </location>
</feature>
<proteinExistence type="predicted"/>
<feature type="compositionally biased region" description="Polar residues" evidence="1">
    <location>
        <begin position="26"/>
        <end position="36"/>
    </location>
</feature>
<feature type="region of interest" description="Disordered" evidence="1">
    <location>
        <begin position="26"/>
        <end position="68"/>
    </location>
</feature>
<evidence type="ECO:0000313" key="3">
    <source>
        <dbReference type="Proteomes" id="UP000308549"/>
    </source>
</evidence>
<evidence type="ECO:0000256" key="1">
    <source>
        <dbReference type="SAM" id="MobiDB-lite"/>
    </source>
</evidence>
<organism evidence="2 3">
    <name type="scientific">Salinomyces thailandicus</name>
    <dbReference type="NCBI Taxonomy" id="706561"/>
    <lineage>
        <taxon>Eukaryota</taxon>
        <taxon>Fungi</taxon>
        <taxon>Dikarya</taxon>
        <taxon>Ascomycota</taxon>
        <taxon>Pezizomycotina</taxon>
        <taxon>Dothideomycetes</taxon>
        <taxon>Dothideomycetidae</taxon>
        <taxon>Mycosphaerellales</taxon>
        <taxon>Teratosphaeriaceae</taxon>
        <taxon>Salinomyces</taxon>
    </lineage>
</organism>
<reference evidence="2 3" key="1">
    <citation type="submission" date="2017-03" db="EMBL/GenBank/DDBJ databases">
        <title>Genomes of endolithic fungi from Antarctica.</title>
        <authorList>
            <person name="Coleine C."/>
            <person name="Masonjones S."/>
            <person name="Stajich J.E."/>
        </authorList>
    </citation>
    <scope>NUCLEOTIDE SEQUENCE [LARGE SCALE GENOMIC DNA]</scope>
    <source>
        <strain evidence="2 3">CCFEE 6315</strain>
    </source>
</reference>
<comment type="caution">
    <text evidence="2">The sequence shown here is derived from an EMBL/GenBank/DDBJ whole genome shotgun (WGS) entry which is preliminary data.</text>
</comment>
<evidence type="ECO:0000313" key="2">
    <source>
        <dbReference type="EMBL" id="TKA31350.1"/>
    </source>
</evidence>
<dbReference type="EMBL" id="NAJL01000008">
    <property type="protein sequence ID" value="TKA31350.1"/>
    <property type="molecule type" value="Genomic_DNA"/>
</dbReference>
<sequence length="243" mass="26592">MSLYLQPRSTAQSPAITKMLTTSLAHTSGPASWTDHSSVSASSELSSTGSVGLDSRPTQLHGQSSSNPAQIAKAFDTKPSSVKWQLARDATVVAAPIVMPPAKLSSRLARDNTKPGSIEQEMPKSDSKVDIRVLPFPTNSTSGEEPEIRPSTQLTNDHAFTLPLEYTSTLDLYSVQCPRIKPKTLCKWARQALRRWCSCWAQNKAAQTIRDENFDYVTDCPLRKCEQLSLDAASSLLALDTRL</sequence>
<feature type="region of interest" description="Disordered" evidence="1">
    <location>
        <begin position="106"/>
        <end position="127"/>
    </location>
</feature>